<dbReference type="GO" id="GO:0003676">
    <property type="term" value="F:nucleic acid binding"/>
    <property type="evidence" value="ECO:0007669"/>
    <property type="project" value="InterPro"/>
</dbReference>
<evidence type="ECO:0000256" key="11">
    <source>
        <dbReference type="ARBA" id="ARBA00037142"/>
    </source>
</evidence>
<dbReference type="OrthoDB" id="1191041at2759"/>
<feature type="non-terminal residue" evidence="18">
    <location>
        <position position="883"/>
    </location>
</feature>
<comment type="caution">
    <text evidence="18">The sequence shown here is derived from an EMBL/GenBank/DDBJ whole genome shotgun (WGS) entry which is preliminary data.</text>
</comment>
<keyword evidence="4" id="KW-0547">Nucleotide-binding</keyword>
<evidence type="ECO:0000256" key="8">
    <source>
        <dbReference type="ARBA" id="ARBA00022898"/>
    </source>
</evidence>
<dbReference type="Gene3D" id="3.40.50.300">
    <property type="entry name" value="P-loop containing nucleotide triphosphate hydrolases"/>
    <property type="match status" value="2"/>
</dbReference>
<dbReference type="InterPro" id="IPR011060">
    <property type="entry name" value="RibuloseP-bd_barrel"/>
</dbReference>
<dbReference type="PROSITE" id="PS51129">
    <property type="entry name" value="PDXS_SNZ_2"/>
    <property type="match status" value="1"/>
</dbReference>
<dbReference type="PROSITE" id="PS51192">
    <property type="entry name" value="HELICASE_ATP_BIND_1"/>
    <property type="match status" value="1"/>
</dbReference>
<evidence type="ECO:0000256" key="10">
    <source>
        <dbReference type="ARBA" id="ARBA00023270"/>
    </source>
</evidence>
<evidence type="ECO:0000259" key="16">
    <source>
        <dbReference type="PROSITE" id="PS51192"/>
    </source>
</evidence>
<dbReference type="GO" id="GO:0042823">
    <property type="term" value="P:pyridoxal phosphate biosynthetic process"/>
    <property type="evidence" value="ECO:0007669"/>
    <property type="project" value="UniProtKB-UniPathway"/>
</dbReference>
<comment type="similarity">
    <text evidence="2 13">Belongs to the PdxS/SNZ family.</text>
</comment>
<evidence type="ECO:0000256" key="1">
    <source>
        <dbReference type="ARBA" id="ARBA00004737"/>
    </source>
</evidence>
<dbReference type="UniPathway" id="UPA00245"/>
<evidence type="ECO:0000256" key="6">
    <source>
        <dbReference type="ARBA" id="ARBA00022806"/>
    </source>
</evidence>
<dbReference type="EMBL" id="NCSJ02000096">
    <property type="protein sequence ID" value="RFU30627.1"/>
    <property type="molecule type" value="Genomic_DNA"/>
</dbReference>
<dbReference type="InterPro" id="IPR011545">
    <property type="entry name" value="DEAD/DEAH_box_helicase_dom"/>
</dbReference>
<dbReference type="SUPFAM" id="SSF51366">
    <property type="entry name" value="Ribulose-phoshate binding barrel"/>
    <property type="match status" value="1"/>
</dbReference>
<dbReference type="NCBIfam" id="TIGR00343">
    <property type="entry name" value="pyridoxal 5'-phosphate synthase lyase subunit PdxS"/>
    <property type="match status" value="1"/>
</dbReference>
<evidence type="ECO:0000256" key="14">
    <source>
        <dbReference type="PROSITE-ProRule" id="PRU00552"/>
    </source>
</evidence>
<evidence type="ECO:0000256" key="7">
    <source>
        <dbReference type="ARBA" id="ARBA00022840"/>
    </source>
</evidence>
<feature type="short sequence motif" description="Q motif" evidence="14">
    <location>
        <begin position="27"/>
        <end position="55"/>
    </location>
</feature>
<dbReference type="InterPro" id="IPR014001">
    <property type="entry name" value="Helicase_ATP-bd"/>
</dbReference>
<evidence type="ECO:0000256" key="15">
    <source>
        <dbReference type="SAM" id="MobiDB-lite"/>
    </source>
</evidence>
<feature type="non-terminal residue" evidence="18">
    <location>
        <position position="1"/>
    </location>
</feature>
<keyword evidence="10" id="KW-0704">Schiff base</keyword>
<evidence type="ECO:0000256" key="5">
    <source>
        <dbReference type="ARBA" id="ARBA00022801"/>
    </source>
</evidence>
<dbReference type="PANTHER" id="PTHR31829">
    <property type="entry name" value="PYRIDOXAL 5'-PHOSPHATE SYNTHASE SUBUNIT SNZ1-RELATED"/>
    <property type="match status" value="1"/>
</dbReference>
<dbReference type="InterPro" id="IPR001650">
    <property type="entry name" value="Helicase_C-like"/>
</dbReference>
<keyword evidence="19" id="KW-1185">Reference proteome</keyword>
<dbReference type="GO" id="GO:0016787">
    <property type="term" value="F:hydrolase activity"/>
    <property type="evidence" value="ECO:0007669"/>
    <property type="project" value="UniProtKB-KW"/>
</dbReference>
<keyword evidence="5" id="KW-0378">Hydrolase</keyword>
<dbReference type="CDD" id="cd04727">
    <property type="entry name" value="pdxS"/>
    <property type="match status" value="1"/>
</dbReference>
<dbReference type="Proteomes" id="UP000258309">
    <property type="component" value="Unassembled WGS sequence"/>
</dbReference>
<evidence type="ECO:0000256" key="4">
    <source>
        <dbReference type="ARBA" id="ARBA00022741"/>
    </source>
</evidence>
<dbReference type="InterPro" id="IPR001852">
    <property type="entry name" value="PdxS/SNZ"/>
</dbReference>
<dbReference type="NCBIfam" id="NF003215">
    <property type="entry name" value="PRK04180.1"/>
    <property type="match status" value="1"/>
</dbReference>
<evidence type="ECO:0000256" key="12">
    <source>
        <dbReference type="ARBA" id="ARBA00047992"/>
    </source>
</evidence>
<dbReference type="PROSITE" id="PS51195">
    <property type="entry name" value="Q_MOTIF"/>
    <property type="match status" value="1"/>
</dbReference>
<dbReference type="Pfam" id="PF00270">
    <property type="entry name" value="DEAD"/>
    <property type="match status" value="1"/>
</dbReference>
<dbReference type="InterPro" id="IPR027417">
    <property type="entry name" value="P-loop_NTPase"/>
</dbReference>
<name>A0A3E2HBE0_SCYLI</name>
<dbReference type="HAMAP" id="MF_01824">
    <property type="entry name" value="PdxS"/>
    <property type="match status" value="1"/>
</dbReference>
<comment type="catalytic activity">
    <reaction evidence="12">
        <text>aldehydo-D-ribose 5-phosphate + D-glyceraldehyde 3-phosphate + L-glutamine = pyridoxal 5'-phosphate + L-glutamate + phosphate + 3 H2O + H(+)</text>
        <dbReference type="Rhea" id="RHEA:31507"/>
        <dbReference type="ChEBI" id="CHEBI:15377"/>
        <dbReference type="ChEBI" id="CHEBI:15378"/>
        <dbReference type="ChEBI" id="CHEBI:29985"/>
        <dbReference type="ChEBI" id="CHEBI:43474"/>
        <dbReference type="ChEBI" id="CHEBI:58273"/>
        <dbReference type="ChEBI" id="CHEBI:58359"/>
        <dbReference type="ChEBI" id="CHEBI:59776"/>
        <dbReference type="ChEBI" id="CHEBI:597326"/>
        <dbReference type="EC" id="4.3.3.6"/>
    </reaction>
</comment>
<evidence type="ECO:0000259" key="17">
    <source>
        <dbReference type="PROSITE" id="PS51195"/>
    </source>
</evidence>
<dbReference type="FunFam" id="3.20.20.70:FF:000001">
    <property type="entry name" value="Pyridoxine biosynthesis protein PDX1"/>
    <property type="match status" value="1"/>
</dbReference>
<dbReference type="PANTHER" id="PTHR31829:SF0">
    <property type="entry name" value="PYRIDOXAL 5'-PHOSPHATE SYNTHASE SUBUNIT SNZ1-RELATED"/>
    <property type="match status" value="1"/>
</dbReference>
<dbReference type="GO" id="GO:0006520">
    <property type="term" value="P:amino acid metabolic process"/>
    <property type="evidence" value="ECO:0007669"/>
    <property type="project" value="TreeGrafter"/>
</dbReference>
<dbReference type="SUPFAM" id="SSF52540">
    <property type="entry name" value="P-loop containing nucleoside triphosphate hydrolases"/>
    <property type="match status" value="2"/>
</dbReference>
<feature type="region of interest" description="Disordered" evidence="15">
    <location>
        <begin position="1"/>
        <end position="22"/>
    </location>
</feature>
<dbReference type="AlphaFoldDB" id="A0A3E2HBE0"/>
<dbReference type="GO" id="GO:0005524">
    <property type="term" value="F:ATP binding"/>
    <property type="evidence" value="ECO:0007669"/>
    <property type="project" value="UniProtKB-KW"/>
</dbReference>
<protein>
    <recommendedName>
        <fullName evidence="3">pyridoxal 5'-phosphate synthase (glutamine hydrolyzing)</fullName>
        <ecNumber evidence="3">4.3.3.6</ecNumber>
    </recommendedName>
</protein>
<keyword evidence="6" id="KW-0347">Helicase</keyword>
<dbReference type="InterPro" id="IPR013785">
    <property type="entry name" value="Aldolase_TIM"/>
</dbReference>
<keyword evidence="7" id="KW-0067">ATP-binding</keyword>
<dbReference type="CDD" id="cd18787">
    <property type="entry name" value="SF2_C_DEAD"/>
    <property type="match status" value="1"/>
</dbReference>
<sequence length="883" mass="96933">MKRKLDSNDIPAPVDGLDSSSSRKKDIAFSDLGLNPLLLQAITKQNFKNPTLVQIEAIPLALAGRDLLVRAKTGSGKTAAYLLPILHSILKSKQNSSTQHVSSLILVPTRELAQQVFEAVESFSSFCTKDIRAVNLTEKVSQDVQRSILSDVPDIIVATPARAALNLNTEALSFDNLTHLVIDEADLVLSYGYDDDLKNISKSLPKNCQNFLVSATLTEEVDTLKGLFCRDPVILQLEEPEENGEGVTQYVVNCAEDEKFLLIYVIFKLRLIKGKCIVFVADIDRCYRLKLYLEQFGIRSCILNSELPVNSRIHVVEEFNKNVYDIIIASDEHEVLGDEEDSKPEPVTEGRTARAGKTGMAISFVIPSHEYKKHKPTSIESAEHDEKVLSKIKRQQAKAGKEIKPYNFDMKQIDAFRYRMGDALRAVTKIGIREARSREVREELIRSEKLKRHFEENPDDLKHLRHDGELRPARVQSHLKHVPDYLLPKDGKKGITNGDVGFIRILLWRQNNILQVPGSADIENSSFLVVILLDTTYLCSDTMSGNRTNAAKAKVVPNDTLKAGLSSSAEPITVIPNLPPSNGEQTAQNGNGNVDFTVKAGLARMLKGGVIMDVVNAEQARIAEEAGAVAVMALERVPADIRAEGGVARMSDPKMIKEIMASVTIPVMAKARIGHFVECQILQAIGVDYIDESEVLTPADHAHHVEKHAFKVPFVCGCRNLGEALRRISEGAAMIRTKGEAGTGDVVEAVRHMRTVNAEIAHASRMSDTELRVLAKDIQAPFELLKETAKLGRLPVVNFAAGGIATPADAALMMQLGCDGVFVGSGIFKSGDAAKRAKAIVQAVTHYNDPKILAEVSEDLGEAMVGINTGAMEPKEKMQGRGW</sequence>
<dbReference type="Gene3D" id="3.20.20.70">
    <property type="entry name" value="Aldolase class I"/>
    <property type="match status" value="1"/>
</dbReference>
<feature type="domain" description="DEAD-box RNA helicase Q" evidence="17">
    <location>
        <begin position="27"/>
        <end position="55"/>
    </location>
</feature>
<reference evidence="18 19" key="1">
    <citation type="submission" date="2018-05" db="EMBL/GenBank/DDBJ databases">
        <title>Draft genome sequence of Scytalidium lignicola DSM 105466, a ubiquitous saprotrophic fungus.</title>
        <authorList>
            <person name="Buettner E."/>
            <person name="Gebauer A.M."/>
            <person name="Hofrichter M."/>
            <person name="Liers C."/>
            <person name="Kellner H."/>
        </authorList>
    </citation>
    <scope>NUCLEOTIDE SEQUENCE [LARGE SCALE GENOMIC DNA]</scope>
    <source>
        <strain evidence="18 19">DSM 105466</strain>
    </source>
</reference>
<dbReference type="EC" id="4.3.3.6" evidence="3"/>
<dbReference type="Pfam" id="PF00271">
    <property type="entry name" value="Helicase_C"/>
    <property type="match status" value="1"/>
</dbReference>
<dbReference type="STRING" id="5539.A0A3E2HBE0"/>
<dbReference type="PROSITE" id="PS01235">
    <property type="entry name" value="PDXS_SNZ_1"/>
    <property type="match status" value="1"/>
</dbReference>
<evidence type="ECO:0000256" key="13">
    <source>
        <dbReference type="PROSITE-ProRule" id="PRU00481"/>
    </source>
</evidence>
<accession>A0A3E2HBE0</accession>
<dbReference type="CDD" id="cd17961">
    <property type="entry name" value="DEADc_DDX56"/>
    <property type="match status" value="1"/>
</dbReference>
<dbReference type="SMART" id="SM00487">
    <property type="entry name" value="DEXDc"/>
    <property type="match status" value="1"/>
</dbReference>
<evidence type="ECO:0000313" key="18">
    <source>
        <dbReference type="EMBL" id="RFU30627.1"/>
    </source>
</evidence>
<evidence type="ECO:0000256" key="9">
    <source>
        <dbReference type="ARBA" id="ARBA00023239"/>
    </source>
</evidence>
<dbReference type="InterPro" id="IPR033755">
    <property type="entry name" value="PdxS/SNZ_N"/>
</dbReference>
<keyword evidence="9" id="KW-0456">Lyase</keyword>
<evidence type="ECO:0000256" key="3">
    <source>
        <dbReference type="ARBA" id="ARBA00012084"/>
    </source>
</evidence>
<dbReference type="Pfam" id="PF01680">
    <property type="entry name" value="SOR_SNZ"/>
    <property type="match status" value="1"/>
</dbReference>
<evidence type="ECO:0000256" key="2">
    <source>
        <dbReference type="ARBA" id="ARBA00007281"/>
    </source>
</evidence>
<comment type="pathway">
    <text evidence="1">Cofactor biosynthesis; pyridoxal 5'-phosphate biosynthesis.</text>
</comment>
<keyword evidence="8" id="KW-0663">Pyridoxal phosphate</keyword>
<comment type="function">
    <text evidence="11">Catalyzes the formation of pyridoxal 5'-phosphate from ribose 5-phosphate (RBP), glyceraldehyde 3-phosphate (G3P) and ammonia. The ammonia is provided by PDX2. Can also use ribulose 5-phosphate and dihydroxyacetone phosphate as substrates, resulting from enzyme-catalyzed isomerization of RBP and G3P, respectively. Also plays an indirect role in resistance to singlet oxygen-generating photosensitizers.</text>
</comment>
<organism evidence="18 19">
    <name type="scientific">Scytalidium lignicola</name>
    <name type="common">Hyphomycete</name>
    <dbReference type="NCBI Taxonomy" id="5539"/>
    <lineage>
        <taxon>Eukaryota</taxon>
        <taxon>Fungi</taxon>
        <taxon>Dikarya</taxon>
        <taxon>Ascomycota</taxon>
        <taxon>Pezizomycotina</taxon>
        <taxon>Leotiomycetes</taxon>
        <taxon>Leotiomycetes incertae sedis</taxon>
        <taxon>Scytalidium</taxon>
    </lineage>
</organism>
<dbReference type="GO" id="GO:0008615">
    <property type="term" value="P:pyridoxine biosynthetic process"/>
    <property type="evidence" value="ECO:0007669"/>
    <property type="project" value="TreeGrafter"/>
</dbReference>
<dbReference type="GO" id="GO:0036381">
    <property type="term" value="F:pyridoxal 5'-phosphate synthase (glutamine hydrolysing) activity"/>
    <property type="evidence" value="ECO:0007669"/>
    <property type="project" value="UniProtKB-EC"/>
</dbReference>
<dbReference type="GO" id="GO:0003724">
    <property type="term" value="F:RNA helicase activity"/>
    <property type="evidence" value="ECO:0007669"/>
    <property type="project" value="InterPro"/>
</dbReference>
<proteinExistence type="inferred from homology"/>
<dbReference type="InterPro" id="IPR014014">
    <property type="entry name" value="RNA_helicase_DEAD_Q_motif"/>
</dbReference>
<evidence type="ECO:0000313" key="19">
    <source>
        <dbReference type="Proteomes" id="UP000258309"/>
    </source>
</evidence>
<gene>
    <name evidence="18" type="ORF">B7463_g5729</name>
</gene>
<feature type="domain" description="Helicase ATP-binding" evidence="16">
    <location>
        <begin position="58"/>
        <end position="235"/>
    </location>
</feature>